<reference evidence="1" key="1">
    <citation type="submission" date="2021-12" db="EMBL/GenBank/DDBJ databases">
        <title>Enterovibrio ZSDZ35 sp. nov. and Enterovibrio ZSDZ42 sp. nov., isolated from coastal seawater in Qingdao.</title>
        <authorList>
            <person name="Zhang P."/>
        </authorList>
    </citation>
    <scope>NUCLEOTIDE SEQUENCE</scope>
    <source>
        <strain evidence="1">ZSDZ35</strain>
    </source>
</reference>
<comment type="caution">
    <text evidence="1">The sequence shown here is derived from an EMBL/GenBank/DDBJ whole genome shotgun (WGS) entry which is preliminary data.</text>
</comment>
<dbReference type="RefSeq" id="WP_274146324.1">
    <property type="nucleotide sequence ID" value="NZ_JAJUBB010000041.1"/>
</dbReference>
<organism evidence="1 2">
    <name type="scientific">Enterovibrio qingdaonensis</name>
    <dbReference type="NCBI Taxonomy" id="2899818"/>
    <lineage>
        <taxon>Bacteria</taxon>
        <taxon>Pseudomonadati</taxon>
        <taxon>Pseudomonadota</taxon>
        <taxon>Gammaproteobacteria</taxon>
        <taxon>Vibrionales</taxon>
        <taxon>Vibrionaceae</taxon>
        <taxon>Enterovibrio</taxon>
    </lineage>
</organism>
<sequence>MFADKNQVQRDLAWIRDASSVVALEPSLCVPHDFWSHLPDISPTPYHGGHRIGFYYQWLIQQCLSASKDHQIVAEEIQVEDEGRTIGAVDFVVKNGSNDLEHWEVAIKFYLAFGDDWHGPNAKDTLSKKLAKMLNQQLALTTTEAYQRTYPDLPITKRKLLMQGRLFINPFMPYRDYPIAVKINPDVVSGYWCWPHQVPEGKQFYQLARHQWMCAPDTSELPLYSLDTDLRRAVHLIDENRKHWFIVPEGWPNKTE</sequence>
<dbReference type="InterPro" id="IPR015003">
    <property type="entry name" value="DUF1853"/>
</dbReference>
<evidence type="ECO:0000313" key="1">
    <source>
        <dbReference type="EMBL" id="MDD1784408.1"/>
    </source>
</evidence>
<accession>A0ABT5QTV6</accession>
<name>A0ABT5QTV6_9GAMM</name>
<dbReference type="PROSITE" id="PS50007">
    <property type="entry name" value="PIPLC_X_DOMAIN"/>
    <property type="match status" value="1"/>
</dbReference>
<gene>
    <name evidence="1" type="ORF">LRP49_24825</name>
</gene>
<evidence type="ECO:0000313" key="2">
    <source>
        <dbReference type="Proteomes" id="UP001149821"/>
    </source>
</evidence>
<dbReference type="Pfam" id="PF08907">
    <property type="entry name" value="DUF1853"/>
    <property type="match status" value="1"/>
</dbReference>
<dbReference type="Proteomes" id="UP001149821">
    <property type="component" value="Unassembled WGS sequence"/>
</dbReference>
<protein>
    <submittedName>
        <fullName evidence="1">DUF1853 family protein</fullName>
    </submittedName>
</protein>
<proteinExistence type="predicted"/>
<keyword evidence="2" id="KW-1185">Reference proteome</keyword>
<dbReference type="EMBL" id="JAJUBB010000041">
    <property type="protein sequence ID" value="MDD1784408.1"/>
    <property type="molecule type" value="Genomic_DNA"/>
</dbReference>